<dbReference type="EMBL" id="GBXM01066001">
    <property type="protein sequence ID" value="JAH42576.1"/>
    <property type="molecule type" value="Transcribed_RNA"/>
</dbReference>
<reference evidence="1" key="2">
    <citation type="journal article" date="2015" name="Fish Shellfish Immunol.">
        <title>Early steps in the European eel (Anguilla anguilla)-Vibrio vulnificus interaction in the gills: Role of the RtxA13 toxin.</title>
        <authorList>
            <person name="Callol A."/>
            <person name="Pajuelo D."/>
            <person name="Ebbesson L."/>
            <person name="Teles M."/>
            <person name="MacKenzie S."/>
            <person name="Amaro C."/>
        </authorList>
    </citation>
    <scope>NUCLEOTIDE SEQUENCE</scope>
</reference>
<proteinExistence type="predicted"/>
<protein>
    <submittedName>
        <fullName evidence="1">Uncharacterized protein</fullName>
    </submittedName>
</protein>
<organism evidence="1">
    <name type="scientific">Anguilla anguilla</name>
    <name type="common">European freshwater eel</name>
    <name type="synonym">Muraena anguilla</name>
    <dbReference type="NCBI Taxonomy" id="7936"/>
    <lineage>
        <taxon>Eukaryota</taxon>
        <taxon>Metazoa</taxon>
        <taxon>Chordata</taxon>
        <taxon>Craniata</taxon>
        <taxon>Vertebrata</taxon>
        <taxon>Euteleostomi</taxon>
        <taxon>Actinopterygii</taxon>
        <taxon>Neopterygii</taxon>
        <taxon>Teleostei</taxon>
        <taxon>Anguilliformes</taxon>
        <taxon>Anguillidae</taxon>
        <taxon>Anguilla</taxon>
    </lineage>
</organism>
<dbReference type="AlphaFoldDB" id="A0A0E9SMM3"/>
<sequence length="44" mass="5092">MHAQEHTNTLTYTVHIHTNTYVHTCTDRNTSLLTRAHITLTSKK</sequence>
<reference evidence="1" key="1">
    <citation type="submission" date="2014-11" db="EMBL/GenBank/DDBJ databases">
        <authorList>
            <person name="Amaro Gonzalez C."/>
        </authorList>
    </citation>
    <scope>NUCLEOTIDE SEQUENCE</scope>
</reference>
<evidence type="ECO:0000313" key="1">
    <source>
        <dbReference type="EMBL" id="JAH42576.1"/>
    </source>
</evidence>
<accession>A0A0E9SMM3</accession>
<name>A0A0E9SMM3_ANGAN</name>